<dbReference type="GO" id="GO:0016020">
    <property type="term" value="C:membrane"/>
    <property type="evidence" value="ECO:0007669"/>
    <property type="project" value="UniProtKB-SubCell"/>
</dbReference>
<dbReference type="InterPro" id="IPR036034">
    <property type="entry name" value="PDZ_sf"/>
</dbReference>
<evidence type="ECO:0000259" key="12">
    <source>
        <dbReference type="SMART" id="SM00228"/>
    </source>
</evidence>
<evidence type="ECO:0000313" key="13">
    <source>
        <dbReference type="EMBL" id="SLM86715.1"/>
    </source>
</evidence>
<comment type="cofactor">
    <cofactor evidence="1 11">
        <name>Zn(2+)</name>
        <dbReference type="ChEBI" id="CHEBI:29105"/>
    </cofactor>
</comment>
<dbReference type="GO" id="GO:0004222">
    <property type="term" value="F:metalloendopeptidase activity"/>
    <property type="evidence" value="ECO:0007669"/>
    <property type="project" value="InterPro"/>
</dbReference>
<keyword evidence="10 11" id="KW-0472">Membrane</keyword>
<comment type="similarity">
    <text evidence="3 11">Belongs to the peptidase M50B family.</text>
</comment>
<dbReference type="EC" id="3.4.24.-" evidence="11"/>
<evidence type="ECO:0000256" key="3">
    <source>
        <dbReference type="ARBA" id="ARBA00007931"/>
    </source>
</evidence>
<dbReference type="RefSeq" id="WP_086952328.1">
    <property type="nucleotide sequence ID" value="NZ_FWFD01000015.1"/>
</dbReference>
<dbReference type="InterPro" id="IPR004387">
    <property type="entry name" value="Pept_M50_Zn"/>
</dbReference>
<dbReference type="EMBL" id="FWFD01000015">
    <property type="protein sequence ID" value="SLM86715.1"/>
    <property type="molecule type" value="Genomic_DNA"/>
</dbReference>
<keyword evidence="6 11" id="KW-0378">Hydrolase</keyword>
<evidence type="ECO:0000256" key="7">
    <source>
        <dbReference type="ARBA" id="ARBA00022833"/>
    </source>
</evidence>
<dbReference type="InterPro" id="IPR041489">
    <property type="entry name" value="PDZ_6"/>
</dbReference>
<accession>A0A1X6WR17</accession>
<evidence type="ECO:0000256" key="4">
    <source>
        <dbReference type="ARBA" id="ARBA00022670"/>
    </source>
</evidence>
<dbReference type="Gene3D" id="2.30.42.10">
    <property type="match status" value="1"/>
</dbReference>
<dbReference type="AlphaFoldDB" id="A0A1X6WR17"/>
<dbReference type="CDD" id="cd23081">
    <property type="entry name" value="cpPDZ_EcRseP-like"/>
    <property type="match status" value="1"/>
</dbReference>
<keyword evidence="14" id="KW-1185">Reference proteome</keyword>
<evidence type="ECO:0000256" key="2">
    <source>
        <dbReference type="ARBA" id="ARBA00004141"/>
    </source>
</evidence>
<protein>
    <recommendedName>
        <fullName evidence="11">Zinc metalloprotease</fullName>
        <ecNumber evidence="11">3.4.24.-</ecNumber>
    </recommendedName>
</protein>
<dbReference type="InterPro" id="IPR001478">
    <property type="entry name" value="PDZ"/>
</dbReference>
<dbReference type="NCBIfam" id="TIGR00054">
    <property type="entry name" value="RIP metalloprotease RseP"/>
    <property type="match status" value="1"/>
</dbReference>
<keyword evidence="11" id="KW-0479">Metal-binding</keyword>
<evidence type="ECO:0000256" key="1">
    <source>
        <dbReference type="ARBA" id="ARBA00001947"/>
    </source>
</evidence>
<dbReference type="Pfam" id="PF17820">
    <property type="entry name" value="PDZ_6"/>
    <property type="match status" value="1"/>
</dbReference>
<keyword evidence="4 13" id="KW-0645">Protease</keyword>
<comment type="subcellular location">
    <subcellularLocation>
        <location evidence="2">Membrane</location>
        <topology evidence="2">Multi-pass membrane protein</topology>
    </subcellularLocation>
</comment>
<evidence type="ECO:0000256" key="11">
    <source>
        <dbReference type="RuleBase" id="RU362031"/>
    </source>
</evidence>
<name>A0A1X6WR17_9ENTE</name>
<evidence type="ECO:0000256" key="10">
    <source>
        <dbReference type="ARBA" id="ARBA00023136"/>
    </source>
</evidence>
<dbReference type="SUPFAM" id="SSF50156">
    <property type="entry name" value="PDZ domain-like"/>
    <property type="match status" value="1"/>
</dbReference>
<dbReference type="GO" id="GO:0006508">
    <property type="term" value="P:proteolysis"/>
    <property type="evidence" value="ECO:0007669"/>
    <property type="project" value="UniProtKB-KW"/>
</dbReference>
<evidence type="ECO:0000256" key="5">
    <source>
        <dbReference type="ARBA" id="ARBA00022692"/>
    </source>
</evidence>
<evidence type="ECO:0000256" key="8">
    <source>
        <dbReference type="ARBA" id="ARBA00022989"/>
    </source>
</evidence>
<dbReference type="PANTHER" id="PTHR42837:SF2">
    <property type="entry name" value="MEMBRANE METALLOPROTEASE ARASP2, CHLOROPLASTIC-RELATED"/>
    <property type="match status" value="1"/>
</dbReference>
<dbReference type="GO" id="GO:0046872">
    <property type="term" value="F:metal ion binding"/>
    <property type="evidence" value="ECO:0007669"/>
    <property type="project" value="UniProtKB-KW"/>
</dbReference>
<organism evidence="13 14">
    <name type="scientific">Vagococcus fluvialis bH819</name>
    <dbReference type="NCBI Taxonomy" id="1255619"/>
    <lineage>
        <taxon>Bacteria</taxon>
        <taxon>Bacillati</taxon>
        <taxon>Bacillota</taxon>
        <taxon>Bacilli</taxon>
        <taxon>Lactobacillales</taxon>
        <taxon>Enterococcaceae</taxon>
        <taxon>Vagococcus</taxon>
    </lineage>
</organism>
<dbReference type="Pfam" id="PF02163">
    <property type="entry name" value="Peptidase_M50"/>
    <property type="match status" value="1"/>
</dbReference>
<keyword evidence="9 11" id="KW-0482">Metalloprotease</keyword>
<feature type="transmembrane region" description="Helical" evidence="11">
    <location>
        <begin position="401"/>
        <end position="420"/>
    </location>
</feature>
<evidence type="ECO:0000256" key="6">
    <source>
        <dbReference type="ARBA" id="ARBA00022801"/>
    </source>
</evidence>
<keyword evidence="5 11" id="KW-0812">Transmembrane</keyword>
<evidence type="ECO:0000256" key="9">
    <source>
        <dbReference type="ARBA" id="ARBA00023049"/>
    </source>
</evidence>
<dbReference type="InterPro" id="IPR008915">
    <property type="entry name" value="Peptidase_M50"/>
</dbReference>
<reference evidence="14" key="1">
    <citation type="submission" date="2017-02" db="EMBL/GenBank/DDBJ databases">
        <authorList>
            <person name="Dridi B."/>
        </authorList>
    </citation>
    <scope>NUCLEOTIDE SEQUENCE [LARGE SCALE GENOMIC DNA]</scope>
    <source>
        <strain evidence="14">bH819</strain>
    </source>
</reference>
<feature type="transmembrane region" description="Helical" evidence="11">
    <location>
        <begin position="180"/>
        <end position="200"/>
    </location>
</feature>
<gene>
    <name evidence="13" type="ORF">FM121_11510</name>
</gene>
<dbReference type="SMART" id="SM00228">
    <property type="entry name" value="PDZ"/>
    <property type="match status" value="1"/>
</dbReference>
<keyword evidence="7 11" id="KW-0862">Zinc</keyword>
<proteinExistence type="inferred from homology"/>
<sequence length="429" mass="46686">MVGTIVTFIFVFGLIVLVHEFGHFIFAKRGGILVREFAIGMGPKLFHHRKNGTTYTIRMLPIGGYVRMAGEGDEDIELAPGMPLSLVLDESGQVTKINPNKKIQLPNSIPVELVDFDIIDELFIKGYEMGDETKEKRYPVSHDATIIEEDGLETQIAPRDVQFQSASLGRRMMTNFAGPMNNFILSFVLFTIIAFMLGGVNKADPSSAIGAVQKDSVADKAGIKPGDKIIEANGKKISTFDDISTEVSPNANKEISLVVETKKGDKQELKVTPLESEDETRKGQGMLGVGPASTFEKLSFVGKFKYGVTATFSNSLNIFKALGNLITDFSLNKLGGPVMIFKASEAVSNSGIIAILSFTAILSVNLGIMNLVPIPGLDGGKLTLNIYEGIRGKPLSQEKEVMITMIGVGILLLLMVAVTWNDIQRFFIN</sequence>
<feature type="domain" description="PDZ" evidence="12">
    <location>
        <begin position="186"/>
        <end position="263"/>
    </location>
</feature>
<dbReference type="CDD" id="cd06163">
    <property type="entry name" value="S2P-M50_PDZ_RseP-like"/>
    <property type="match status" value="1"/>
</dbReference>
<feature type="transmembrane region" description="Helical" evidence="11">
    <location>
        <begin position="6"/>
        <end position="26"/>
    </location>
</feature>
<feature type="transmembrane region" description="Helical" evidence="11">
    <location>
        <begin position="351"/>
        <end position="372"/>
    </location>
</feature>
<dbReference type="PANTHER" id="PTHR42837">
    <property type="entry name" value="REGULATOR OF SIGMA-E PROTEASE RSEP"/>
    <property type="match status" value="1"/>
</dbReference>
<dbReference type="OrthoDB" id="9782003at2"/>
<evidence type="ECO:0000313" key="14">
    <source>
        <dbReference type="Proteomes" id="UP000195918"/>
    </source>
</evidence>
<keyword evidence="8 11" id="KW-1133">Transmembrane helix</keyword>
<dbReference type="Proteomes" id="UP000195918">
    <property type="component" value="Unassembled WGS sequence"/>
</dbReference>